<dbReference type="InterPro" id="IPR011006">
    <property type="entry name" value="CheY-like_superfamily"/>
</dbReference>
<dbReference type="EMBL" id="QFYR01000004">
    <property type="protein sequence ID" value="RAK51525.1"/>
    <property type="molecule type" value="Genomic_DNA"/>
</dbReference>
<evidence type="ECO:0000256" key="1">
    <source>
        <dbReference type="ARBA" id="ARBA00022553"/>
    </source>
</evidence>
<protein>
    <submittedName>
        <fullName evidence="4">Response regulator</fullName>
    </submittedName>
</protein>
<dbReference type="GO" id="GO:0000160">
    <property type="term" value="P:phosphorelay signal transduction system"/>
    <property type="evidence" value="ECO:0007669"/>
    <property type="project" value="InterPro"/>
</dbReference>
<dbReference type="PROSITE" id="PS50110">
    <property type="entry name" value="RESPONSE_REGULATORY"/>
    <property type="match status" value="1"/>
</dbReference>
<dbReference type="Gene3D" id="3.40.50.2300">
    <property type="match status" value="1"/>
</dbReference>
<proteinExistence type="predicted"/>
<dbReference type="OrthoDB" id="582170at2"/>
<accession>A0A328AAD8</accession>
<feature type="modified residue" description="4-aspartylphosphate" evidence="2">
    <location>
        <position position="62"/>
    </location>
</feature>
<dbReference type="AlphaFoldDB" id="A0A328AAD8"/>
<sequence length="128" mass="13488">MNNDAAKLEGLRVLVVEDEMMVSMLIEDMLTDLGCTVVGPASRLDEALELAKGADLDCAVLDVNLGGQPIFPVADVLRQKGAPFAFATGYGDAGLRDVDKGSPVLQKPFRESDLARILGELRAAVGSA</sequence>
<dbReference type="SMART" id="SM00448">
    <property type="entry name" value="REC"/>
    <property type="match status" value="1"/>
</dbReference>
<organism evidence="4 5">
    <name type="scientific">Phenylobacterium deserti</name>
    <dbReference type="NCBI Taxonomy" id="1914756"/>
    <lineage>
        <taxon>Bacteria</taxon>
        <taxon>Pseudomonadati</taxon>
        <taxon>Pseudomonadota</taxon>
        <taxon>Alphaproteobacteria</taxon>
        <taxon>Caulobacterales</taxon>
        <taxon>Caulobacteraceae</taxon>
        <taxon>Phenylobacterium</taxon>
    </lineage>
</organism>
<reference evidence="5" key="1">
    <citation type="submission" date="2018-05" db="EMBL/GenBank/DDBJ databases">
        <authorList>
            <person name="Li X."/>
        </authorList>
    </citation>
    <scope>NUCLEOTIDE SEQUENCE [LARGE SCALE GENOMIC DNA]</scope>
    <source>
        <strain evidence="5">YIM 73061</strain>
    </source>
</reference>
<keyword evidence="5" id="KW-1185">Reference proteome</keyword>
<evidence type="ECO:0000313" key="4">
    <source>
        <dbReference type="EMBL" id="RAK51525.1"/>
    </source>
</evidence>
<keyword evidence="1 2" id="KW-0597">Phosphoprotein</keyword>
<dbReference type="InterPro" id="IPR001789">
    <property type="entry name" value="Sig_transdc_resp-reg_receiver"/>
</dbReference>
<dbReference type="RefSeq" id="WP_111516060.1">
    <property type="nucleotide sequence ID" value="NZ_QFYR01000004.1"/>
</dbReference>
<dbReference type="InterPro" id="IPR050595">
    <property type="entry name" value="Bact_response_regulator"/>
</dbReference>
<dbReference type="PANTHER" id="PTHR44591">
    <property type="entry name" value="STRESS RESPONSE REGULATOR PROTEIN 1"/>
    <property type="match status" value="1"/>
</dbReference>
<dbReference type="Pfam" id="PF00072">
    <property type="entry name" value="Response_reg"/>
    <property type="match status" value="1"/>
</dbReference>
<dbReference type="PANTHER" id="PTHR44591:SF24">
    <property type="entry name" value="PROTEIN-GLUTAMATE METHYLESTERASE_PROTEIN-GLUTAMINE GLUTAMINASE 1"/>
    <property type="match status" value="1"/>
</dbReference>
<evidence type="ECO:0000256" key="2">
    <source>
        <dbReference type="PROSITE-ProRule" id="PRU00169"/>
    </source>
</evidence>
<evidence type="ECO:0000313" key="5">
    <source>
        <dbReference type="Proteomes" id="UP000249725"/>
    </source>
</evidence>
<dbReference type="SUPFAM" id="SSF52172">
    <property type="entry name" value="CheY-like"/>
    <property type="match status" value="1"/>
</dbReference>
<gene>
    <name evidence="4" type="ORF">DJ018_16475</name>
</gene>
<feature type="domain" description="Response regulatory" evidence="3">
    <location>
        <begin position="12"/>
        <end position="122"/>
    </location>
</feature>
<comment type="caution">
    <text evidence="4">The sequence shown here is derived from an EMBL/GenBank/DDBJ whole genome shotgun (WGS) entry which is preliminary data.</text>
</comment>
<name>A0A328AAD8_9CAUL</name>
<evidence type="ECO:0000259" key="3">
    <source>
        <dbReference type="PROSITE" id="PS50110"/>
    </source>
</evidence>
<dbReference type="Proteomes" id="UP000249725">
    <property type="component" value="Unassembled WGS sequence"/>
</dbReference>